<evidence type="ECO:0000313" key="3">
    <source>
        <dbReference type="Proteomes" id="UP000006882"/>
    </source>
</evidence>
<feature type="transmembrane region" description="Helical" evidence="1">
    <location>
        <begin position="72"/>
        <end position="97"/>
    </location>
</feature>
<dbReference type="Proteomes" id="UP000006882">
    <property type="component" value="Chromosome G1"/>
</dbReference>
<sequence length="98" mass="11594">MSSSVLFLAQLWEVEGLFIRLFLCLTEVLIIFDLRYSSDLSFKFHDFFYYCCIYNSLIKMSFALHPHIRGSVIISISVLCFMNITIVYNFFGLFFIFL</sequence>
<accession>A0A251R4C3</accession>
<feature type="transmembrane region" description="Helical" evidence="1">
    <location>
        <begin position="47"/>
        <end position="66"/>
    </location>
</feature>
<evidence type="ECO:0000313" key="2">
    <source>
        <dbReference type="EMBL" id="ONI30836.1"/>
    </source>
</evidence>
<reference evidence="2 3" key="1">
    <citation type="journal article" date="2013" name="Nat. Genet.">
        <title>The high-quality draft genome of peach (Prunus persica) identifies unique patterns of genetic diversity, domestication and genome evolution.</title>
        <authorList>
            <consortium name="International Peach Genome Initiative"/>
            <person name="Verde I."/>
            <person name="Abbott A.G."/>
            <person name="Scalabrin S."/>
            <person name="Jung S."/>
            <person name="Shu S."/>
            <person name="Marroni F."/>
            <person name="Zhebentyayeva T."/>
            <person name="Dettori M.T."/>
            <person name="Grimwood J."/>
            <person name="Cattonaro F."/>
            <person name="Zuccolo A."/>
            <person name="Rossini L."/>
            <person name="Jenkins J."/>
            <person name="Vendramin E."/>
            <person name="Meisel L.A."/>
            <person name="Decroocq V."/>
            <person name="Sosinski B."/>
            <person name="Prochnik S."/>
            <person name="Mitros T."/>
            <person name="Policriti A."/>
            <person name="Cipriani G."/>
            <person name="Dondini L."/>
            <person name="Ficklin S."/>
            <person name="Goodstein D.M."/>
            <person name="Xuan P."/>
            <person name="Del Fabbro C."/>
            <person name="Aramini V."/>
            <person name="Copetti D."/>
            <person name="Gonzalez S."/>
            <person name="Horner D.S."/>
            <person name="Falchi R."/>
            <person name="Lucas S."/>
            <person name="Mica E."/>
            <person name="Maldonado J."/>
            <person name="Lazzari B."/>
            <person name="Bielenberg D."/>
            <person name="Pirona R."/>
            <person name="Miculan M."/>
            <person name="Barakat A."/>
            <person name="Testolin R."/>
            <person name="Stella A."/>
            <person name="Tartarini S."/>
            <person name="Tonutti P."/>
            <person name="Arus P."/>
            <person name="Orellana A."/>
            <person name="Wells C."/>
            <person name="Main D."/>
            <person name="Vizzotto G."/>
            <person name="Silva H."/>
            <person name="Salamini F."/>
            <person name="Schmutz J."/>
            <person name="Morgante M."/>
            <person name="Rokhsar D.S."/>
        </authorList>
    </citation>
    <scope>NUCLEOTIDE SEQUENCE [LARGE SCALE GENOMIC DNA]</scope>
    <source>
        <strain evidence="3">cv. Nemared</strain>
    </source>
</reference>
<keyword evidence="3" id="KW-1185">Reference proteome</keyword>
<organism evidence="2 3">
    <name type="scientific">Prunus persica</name>
    <name type="common">Peach</name>
    <name type="synonym">Amygdalus persica</name>
    <dbReference type="NCBI Taxonomy" id="3760"/>
    <lineage>
        <taxon>Eukaryota</taxon>
        <taxon>Viridiplantae</taxon>
        <taxon>Streptophyta</taxon>
        <taxon>Embryophyta</taxon>
        <taxon>Tracheophyta</taxon>
        <taxon>Spermatophyta</taxon>
        <taxon>Magnoliopsida</taxon>
        <taxon>eudicotyledons</taxon>
        <taxon>Gunneridae</taxon>
        <taxon>Pentapetalae</taxon>
        <taxon>rosids</taxon>
        <taxon>fabids</taxon>
        <taxon>Rosales</taxon>
        <taxon>Rosaceae</taxon>
        <taxon>Amygdaloideae</taxon>
        <taxon>Amygdaleae</taxon>
        <taxon>Prunus</taxon>
    </lineage>
</organism>
<feature type="transmembrane region" description="Helical" evidence="1">
    <location>
        <begin position="17"/>
        <end position="35"/>
    </location>
</feature>
<proteinExistence type="predicted"/>
<keyword evidence="1" id="KW-0812">Transmembrane</keyword>
<dbReference type="EMBL" id="CM007651">
    <property type="protein sequence ID" value="ONI30836.1"/>
    <property type="molecule type" value="Genomic_DNA"/>
</dbReference>
<gene>
    <name evidence="2" type="ORF">PRUPE_1G276200</name>
</gene>
<name>A0A251R4C3_PRUPE</name>
<evidence type="ECO:0000256" key="1">
    <source>
        <dbReference type="SAM" id="Phobius"/>
    </source>
</evidence>
<dbReference type="Gramene" id="ONI30836">
    <property type="protein sequence ID" value="ONI30836"/>
    <property type="gene ID" value="PRUPE_1G276200"/>
</dbReference>
<protein>
    <submittedName>
        <fullName evidence="2">Uncharacterized protein</fullName>
    </submittedName>
</protein>
<keyword evidence="1" id="KW-1133">Transmembrane helix</keyword>
<dbReference type="AlphaFoldDB" id="A0A251R4C3"/>
<keyword evidence="1" id="KW-0472">Membrane</keyword>